<dbReference type="Proteomes" id="UP000188613">
    <property type="component" value="Unassembled WGS sequence"/>
</dbReference>
<comment type="caution">
    <text evidence="2">The sequence shown here is derived from an EMBL/GenBank/DDBJ whole genome shotgun (WGS) entry which is preliminary data.</text>
</comment>
<reference evidence="2 3" key="1">
    <citation type="submission" date="2016-12" db="EMBL/GenBank/DDBJ databases">
        <title>Domibacillus sp. SAB 38T whole genome sequencing.</title>
        <authorList>
            <person name="Verma A."/>
            <person name="Ojha A.K."/>
            <person name="Krishnamurthi S."/>
        </authorList>
    </citation>
    <scope>NUCLEOTIDE SEQUENCE [LARGE SCALE GENOMIC DNA]</scope>
    <source>
        <strain evidence="2 3">SAB 38</strain>
    </source>
</reference>
<evidence type="ECO:0000313" key="2">
    <source>
        <dbReference type="EMBL" id="OMP65687.1"/>
    </source>
</evidence>
<dbReference type="PANTHER" id="PTHR33745:SF8">
    <property type="entry name" value="BLUE-LIGHT PHOTORECEPTOR"/>
    <property type="match status" value="1"/>
</dbReference>
<dbReference type="InterPro" id="IPR036513">
    <property type="entry name" value="STAS_dom_sf"/>
</dbReference>
<sequence>MGIGRLPDQLSALTVLKHIKETIIILDDSQNIIWMNDIACNTLDSMLQLYGLNSVEEAVGKSIDHFRSIKDHNPHAIDFQSGFRSRVTIQDRYTAEAIISPVPVPDNKVLYIIILVDVTSHAQEEEERSELLASLTTPHLKIWDGILAIPITGLLTDERAEKLKEVVLYIALKEKADYLLFNVSALSKTDDRTSFYLTQISDALRLMGVNVYFVGVSPQLAMNASASIAEWRTFQTAKDALLYIMDLHGVKITGNA</sequence>
<dbReference type="EMBL" id="MSFI01000032">
    <property type="protein sequence ID" value="OMP65687.1"/>
    <property type="molecule type" value="Genomic_DNA"/>
</dbReference>
<evidence type="ECO:0000259" key="1">
    <source>
        <dbReference type="PROSITE" id="PS50801"/>
    </source>
</evidence>
<dbReference type="PANTHER" id="PTHR33745">
    <property type="entry name" value="RSBT ANTAGONIST PROTEIN RSBS-RELATED"/>
    <property type="match status" value="1"/>
</dbReference>
<dbReference type="Gene3D" id="3.30.750.24">
    <property type="entry name" value="STAS domain"/>
    <property type="match status" value="1"/>
</dbReference>
<dbReference type="STRING" id="1714355.BTO28_16160"/>
<dbReference type="InterPro" id="IPR051932">
    <property type="entry name" value="Bact_StressResp_Reg"/>
</dbReference>
<dbReference type="Pfam" id="PF01740">
    <property type="entry name" value="STAS"/>
    <property type="match status" value="1"/>
</dbReference>
<feature type="domain" description="STAS" evidence="1">
    <location>
        <begin position="136"/>
        <end position="220"/>
    </location>
</feature>
<evidence type="ECO:0000313" key="3">
    <source>
        <dbReference type="Proteomes" id="UP000188613"/>
    </source>
</evidence>
<dbReference type="InterPro" id="IPR002645">
    <property type="entry name" value="STAS_dom"/>
</dbReference>
<dbReference type="CDD" id="cd07041">
    <property type="entry name" value="STAS_RsbR_RsbS_like"/>
    <property type="match status" value="1"/>
</dbReference>
<dbReference type="InterPro" id="IPR035965">
    <property type="entry name" value="PAS-like_dom_sf"/>
</dbReference>
<proteinExistence type="predicted"/>
<dbReference type="Gene3D" id="3.30.450.20">
    <property type="entry name" value="PAS domain"/>
    <property type="match status" value="1"/>
</dbReference>
<protein>
    <recommendedName>
        <fullName evidence="1">STAS domain-containing protein</fullName>
    </recommendedName>
</protein>
<dbReference type="SUPFAM" id="SSF52091">
    <property type="entry name" value="SpoIIaa-like"/>
    <property type="match status" value="1"/>
</dbReference>
<accession>A0A1V2A418</accession>
<dbReference type="SUPFAM" id="SSF55785">
    <property type="entry name" value="PYP-like sensor domain (PAS domain)"/>
    <property type="match status" value="1"/>
</dbReference>
<dbReference type="AlphaFoldDB" id="A0A1V2A418"/>
<keyword evidence="3" id="KW-1185">Reference proteome</keyword>
<gene>
    <name evidence="2" type="ORF">BTO28_16160</name>
</gene>
<name>A0A1V2A418_9BACI</name>
<organism evidence="2 3">
    <name type="scientific">Domibacillus epiphyticus</name>
    <dbReference type="NCBI Taxonomy" id="1714355"/>
    <lineage>
        <taxon>Bacteria</taxon>
        <taxon>Bacillati</taxon>
        <taxon>Bacillota</taxon>
        <taxon>Bacilli</taxon>
        <taxon>Bacillales</taxon>
        <taxon>Bacillaceae</taxon>
        <taxon>Domibacillus</taxon>
    </lineage>
</organism>
<dbReference type="PROSITE" id="PS50801">
    <property type="entry name" value="STAS"/>
    <property type="match status" value="1"/>
</dbReference>